<feature type="transmembrane region" description="Helical" evidence="1">
    <location>
        <begin position="311"/>
        <end position="329"/>
    </location>
</feature>
<dbReference type="RefSeq" id="WP_109620703.1">
    <property type="nucleotide sequence ID" value="NZ_QGDO01000005.1"/>
</dbReference>
<dbReference type="Proteomes" id="UP000245535">
    <property type="component" value="Unassembled WGS sequence"/>
</dbReference>
<accession>A0A315Z781</accession>
<dbReference type="InterPro" id="IPR010364">
    <property type="entry name" value="Uncharacterised_IM_CreD"/>
</dbReference>
<sequence length="464" mass="53153">MKEKNVFERTNEKISNSISLRLLLIGFIMLILSWPIGSIMNLIEERSKRQEQATEEIHKKWGRSQHISAFILSIPYTEEEIITNDKNLKEKVIIDRVMYLLADDLLISGDTKTDKRARGIFEVPVYSSQLNIKGSFIGDEILKSGIPLEDIKWDDAKIHLGMSDFRGIKENLILKWGKDEVPFETADEHMPTSLTGMSCPVDISVFKEKGQRISFETELIFNGSSYLYFSPFGKNTKVEIKSDWLHPKFDGAHFPDQKEIGEDGFTASWKLIHLNRTYPQLITSKIKDLHTSDFGVNFLTPLDEYQKSMRSAKYAMLIIALTFLVYFFIQVKNKVQIHPIQYGLVGFALCVFYILLVALSEHISFNFSYLIASTATVILISSYSRSIVKRFKLIRVLFGSILAVYWFVFGIIQSEDYALLMGSIGLFVVLGVVMFISKDVNWYNNIATEDQETELLEEDSNGNE</sequence>
<evidence type="ECO:0000313" key="3">
    <source>
        <dbReference type="Proteomes" id="UP000245535"/>
    </source>
</evidence>
<organism evidence="2 3">
    <name type="scientific">Sediminitomix flava</name>
    <dbReference type="NCBI Taxonomy" id="379075"/>
    <lineage>
        <taxon>Bacteria</taxon>
        <taxon>Pseudomonadati</taxon>
        <taxon>Bacteroidota</taxon>
        <taxon>Cytophagia</taxon>
        <taxon>Cytophagales</taxon>
        <taxon>Flammeovirgaceae</taxon>
        <taxon>Sediminitomix</taxon>
    </lineage>
</organism>
<reference evidence="2 3" key="1">
    <citation type="submission" date="2018-03" db="EMBL/GenBank/DDBJ databases">
        <title>Genomic Encyclopedia of Archaeal and Bacterial Type Strains, Phase II (KMG-II): from individual species to whole genera.</title>
        <authorList>
            <person name="Goeker M."/>
        </authorList>
    </citation>
    <scope>NUCLEOTIDE SEQUENCE [LARGE SCALE GENOMIC DNA]</scope>
    <source>
        <strain evidence="2 3">DSM 28229</strain>
    </source>
</reference>
<dbReference type="NCBIfam" id="NF008712">
    <property type="entry name" value="PRK11715.1-1"/>
    <property type="match status" value="1"/>
</dbReference>
<dbReference type="OrthoDB" id="9791851at2"/>
<dbReference type="PANTHER" id="PTHR30092">
    <property type="entry name" value="INNER MEMBRANE PROTEIN CRED"/>
    <property type="match status" value="1"/>
</dbReference>
<feature type="transmembrane region" description="Helical" evidence="1">
    <location>
        <begin position="20"/>
        <end position="43"/>
    </location>
</feature>
<evidence type="ECO:0000256" key="1">
    <source>
        <dbReference type="SAM" id="Phobius"/>
    </source>
</evidence>
<dbReference type="GO" id="GO:0005886">
    <property type="term" value="C:plasma membrane"/>
    <property type="evidence" value="ECO:0007669"/>
    <property type="project" value="TreeGrafter"/>
</dbReference>
<dbReference type="EMBL" id="QGDO01000005">
    <property type="protein sequence ID" value="PWJ40193.1"/>
    <property type="molecule type" value="Genomic_DNA"/>
</dbReference>
<feature type="transmembrane region" description="Helical" evidence="1">
    <location>
        <begin position="418"/>
        <end position="436"/>
    </location>
</feature>
<protein>
    <submittedName>
        <fullName evidence="2">Inner membrane protein</fullName>
    </submittedName>
</protein>
<keyword evidence="1" id="KW-0812">Transmembrane</keyword>
<dbReference type="PANTHER" id="PTHR30092:SF0">
    <property type="entry name" value="INNER MEMBRANE PROTEIN CRED"/>
    <property type="match status" value="1"/>
</dbReference>
<feature type="transmembrane region" description="Helical" evidence="1">
    <location>
        <begin position="341"/>
        <end position="359"/>
    </location>
</feature>
<feature type="transmembrane region" description="Helical" evidence="1">
    <location>
        <begin position="365"/>
        <end position="381"/>
    </location>
</feature>
<evidence type="ECO:0000313" key="2">
    <source>
        <dbReference type="EMBL" id="PWJ40193.1"/>
    </source>
</evidence>
<dbReference type="PIRSF" id="PIRSF004548">
    <property type="entry name" value="CreD"/>
    <property type="match status" value="1"/>
</dbReference>
<gene>
    <name evidence="2" type="ORF">BC781_105261</name>
</gene>
<feature type="transmembrane region" description="Helical" evidence="1">
    <location>
        <begin position="393"/>
        <end position="412"/>
    </location>
</feature>
<name>A0A315Z781_SEDFL</name>
<dbReference type="Pfam" id="PF06123">
    <property type="entry name" value="CreD"/>
    <property type="match status" value="1"/>
</dbReference>
<keyword evidence="3" id="KW-1185">Reference proteome</keyword>
<comment type="caution">
    <text evidence="2">The sequence shown here is derived from an EMBL/GenBank/DDBJ whole genome shotgun (WGS) entry which is preliminary data.</text>
</comment>
<keyword evidence="1" id="KW-0472">Membrane</keyword>
<keyword evidence="1" id="KW-1133">Transmembrane helix</keyword>
<proteinExistence type="predicted"/>
<dbReference type="AlphaFoldDB" id="A0A315Z781"/>